<evidence type="ECO:0000313" key="3">
    <source>
        <dbReference type="EMBL" id="ACB94675.1"/>
    </source>
</evidence>
<evidence type="ECO:0000256" key="2">
    <source>
        <dbReference type="ARBA" id="ARBA00023235"/>
    </source>
</evidence>
<gene>
    <name evidence="3" type="ordered locus">Bind_1032</name>
</gene>
<dbReference type="InterPro" id="IPR008928">
    <property type="entry name" value="6-hairpin_glycosidase_sf"/>
</dbReference>
<keyword evidence="4" id="KW-1185">Reference proteome</keyword>
<comment type="similarity">
    <text evidence="1">Belongs to the N-acylglucosamine 2-epimerase family.</text>
</comment>
<dbReference type="SUPFAM" id="SSF48208">
    <property type="entry name" value="Six-hairpin glycosidases"/>
    <property type="match status" value="1"/>
</dbReference>
<dbReference type="InterPro" id="IPR010819">
    <property type="entry name" value="AGE/CE"/>
</dbReference>
<dbReference type="EC" id="5.3.1.8" evidence="3"/>
<dbReference type="OrthoDB" id="9806359at2"/>
<dbReference type="Gene3D" id="1.50.10.10">
    <property type="match status" value="1"/>
</dbReference>
<sequence length="376" mass="42685">MQHDTFGHEIGLAEQWLEKSALPLWQSQGIDWEKGGFFDALDLVTGVNSANRKRLRVITRQIYVFSQAAKHNIPQAREAVLHGIDFIFSRARHPQGAFLSNFDLDGNAVGDQRDTYDLAFVLFALAQAYSITQDPKLAQEALSLAAFFSKVLSHPRGGFVEGIPAEKPRRQNPHMHLLEASLAWVGCGEKTVFPALAHNLVDLFKNHFFDPETGAILEYFDDSLGRSGPDIREAVEPGHLFEWVWLLDQYESLTGQTVPYLDQIYDFAHRHGVDRKSGFLFGEIGLDGSLHDAKVRLWPHAEWLRAEAAWKRRHPEADPDRVRQAFTALWRFLETERSGLWFEHYDPENGGFQKGPVPASSLYHIVGGFKGLKIWE</sequence>
<dbReference type="PANTHER" id="PTHR15108">
    <property type="entry name" value="N-ACYLGLUCOSAMINE-2-EPIMERASE"/>
    <property type="match status" value="1"/>
</dbReference>
<evidence type="ECO:0000313" key="4">
    <source>
        <dbReference type="Proteomes" id="UP000001695"/>
    </source>
</evidence>
<dbReference type="InterPro" id="IPR012341">
    <property type="entry name" value="6hp_glycosidase-like_sf"/>
</dbReference>
<accession>B2III2</accession>
<dbReference type="HOGENOM" id="CLU_046651_1_0_5"/>
<dbReference type="STRING" id="395963.Bind_1032"/>
<dbReference type="RefSeq" id="WP_012384032.1">
    <property type="nucleotide sequence ID" value="NC_010581.1"/>
</dbReference>
<keyword evidence="2 3" id="KW-0413">Isomerase</keyword>
<dbReference type="EMBL" id="CP001016">
    <property type="protein sequence ID" value="ACB94675.1"/>
    <property type="molecule type" value="Genomic_DNA"/>
</dbReference>
<proteinExistence type="inferred from homology"/>
<dbReference type="Pfam" id="PF07221">
    <property type="entry name" value="GlcNAc_2-epim"/>
    <property type="match status" value="1"/>
</dbReference>
<reference evidence="4" key="1">
    <citation type="submission" date="2008-03" db="EMBL/GenBank/DDBJ databases">
        <title>Complete sequence of chromosome of Beijerinckia indica subsp. indica ATCC 9039.</title>
        <authorList>
            <consortium name="US DOE Joint Genome Institute"/>
            <person name="Copeland A."/>
            <person name="Lucas S."/>
            <person name="Lapidus A."/>
            <person name="Glavina del Rio T."/>
            <person name="Dalin E."/>
            <person name="Tice H."/>
            <person name="Bruce D."/>
            <person name="Goodwin L."/>
            <person name="Pitluck S."/>
            <person name="LaButti K."/>
            <person name="Schmutz J."/>
            <person name="Larimer F."/>
            <person name="Land M."/>
            <person name="Hauser L."/>
            <person name="Kyrpides N."/>
            <person name="Mikhailova N."/>
            <person name="Dunfield P.F."/>
            <person name="Dedysh S.N."/>
            <person name="Liesack W."/>
            <person name="Saw J.H."/>
            <person name="Alam M."/>
            <person name="Chen Y."/>
            <person name="Murrell J.C."/>
            <person name="Richardson P."/>
        </authorList>
    </citation>
    <scope>NUCLEOTIDE SEQUENCE [LARGE SCALE GENOMIC DNA]</scope>
    <source>
        <strain evidence="4">ATCC 9039 / DSM 1715 / NCIMB 8712</strain>
    </source>
</reference>
<evidence type="ECO:0000256" key="1">
    <source>
        <dbReference type="ARBA" id="ARBA00008558"/>
    </source>
</evidence>
<dbReference type="AlphaFoldDB" id="B2III2"/>
<dbReference type="GO" id="GO:0004476">
    <property type="term" value="F:mannose-6-phosphate isomerase activity"/>
    <property type="evidence" value="ECO:0007669"/>
    <property type="project" value="UniProtKB-EC"/>
</dbReference>
<dbReference type="Proteomes" id="UP000001695">
    <property type="component" value="Chromosome"/>
</dbReference>
<reference evidence="3 4" key="2">
    <citation type="journal article" date="2010" name="J. Bacteriol.">
        <title>Complete genome sequence of Beijerinckia indica subsp. indica.</title>
        <authorList>
            <person name="Tamas I."/>
            <person name="Dedysh S.N."/>
            <person name="Liesack W."/>
            <person name="Stott M.B."/>
            <person name="Alam M."/>
            <person name="Murrell J.C."/>
            <person name="Dunfield P.F."/>
        </authorList>
    </citation>
    <scope>NUCLEOTIDE SEQUENCE [LARGE SCALE GENOMIC DNA]</scope>
    <source>
        <strain evidence="4">ATCC 9039 / DSM 1715 / NCIMB 8712</strain>
    </source>
</reference>
<dbReference type="GO" id="GO:0005975">
    <property type="term" value="P:carbohydrate metabolic process"/>
    <property type="evidence" value="ECO:0007669"/>
    <property type="project" value="InterPro"/>
</dbReference>
<organism evidence="3 4">
    <name type="scientific">Beijerinckia indica subsp. indica (strain ATCC 9039 / DSM 1715 / NCIMB 8712)</name>
    <dbReference type="NCBI Taxonomy" id="395963"/>
    <lineage>
        <taxon>Bacteria</taxon>
        <taxon>Pseudomonadati</taxon>
        <taxon>Pseudomonadota</taxon>
        <taxon>Alphaproteobacteria</taxon>
        <taxon>Hyphomicrobiales</taxon>
        <taxon>Beijerinckiaceae</taxon>
        <taxon>Beijerinckia</taxon>
    </lineage>
</organism>
<dbReference type="eggNOG" id="COG2942">
    <property type="taxonomic scope" value="Bacteria"/>
</dbReference>
<name>B2III2_BEII9</name>
<protein>
    <submittedName>
        <fullName evidence="3">Mannose-6-phosphate isomerase</fullName>
        <ecNumber evidence="3">5.3.1.8</ecNumber>
    </submittedName>
</protein>
<dbReference type="KEGG" id="bid:Bind_1032"/>